<dbReference type="InterPro" id="IPR020471">
    <property type="entry name" value="AKR"/>
</dbReference>
<sequence length="276" mass="30796">MTATRVIYGTAWKNSRTAPLVVAAVLQGFRAIDTACQLKHYREDLVGQALSTLQSEHGIRREDIFLQTKLTSIAGQDTSKPLPYSPTDPVPKQVRASFKTSLKNLRTTYLDSYLLHSPLPTLRETLEAWTTLMALQDGGHVRCIGISNVYSVDILRTLEEGGRRPQIVQNRWHEGNGFDRAVVKYCVEHEIEYQSFWTLTGSPSLLAHTYLREIAELADCTPEQALFKIVQSNGISPLSGTTSEDHMRQDLAVTGLNFTSEAVMKRVAAVEEALFS</sequence>
<evidence type="ECO:0000313" key="3">
    <source>
        <dbReference type="Proteomes" id="UP000320762"/>
    </source>
</evidence>
<feature type="domain" description="NADP-dependent oxidoreductase" evidence="1">
    <location>
        <begin position="15"/>
        <end position="261"/>
    </location>
</feature>
<protein>
    <submittedName>
        <fullName evidence="2">NADP-dependent oxidoreductase domain-containing protein</fullName>
    </submittedName>
</protein>
<keyword evidence="3" id="KW-1185">Reference proteome</keyword>
<dbReference type="Gene3D" id="3.20.20.100">
    <property type="entry name" value="NADP-dependent oxidoreductase domain"/>
    <property type="match status" value="1"/>
</dbReference>
<gene>
    <name evidence="2" type="ORF">BD626DRAFT_510162</name>
</gene>
<accession>A0A550C299</accession>
<comment type="caution">
    <text evidence="2">The sequence shown here is derived from an EMBL/GenBank/DDBJ whole genome shotgun (WGS) entry which is preliminary data.</text>
</comment>
<name>A0A550C299_9AGAR</name>
<reference evidence="2 3" key="1">
    <citation type="journal article" date="2019" name="New Phytol.">
        <title>Comparative genomics reveals unique wood-decay strategies and fruiting body development in the Schizophyllaceae.</title>
        <authorList>
            <person name="Almasi E."/>
            <person name="Sahu N."/>
            <person name="Krizsan K."/>
            <person name="Balint B."/>
            <person name="Kovacs G.M."/>
            <person name="Kiss B."/>
            <person name="Cseklye J."/>
            <person name="Drula E."/>
            <person name="Henrissat B."/>
            <person name="Nagy I."/>
            <person name="Chovatia M."/>
            <person name="Adam C."/>
            <person name="LaButti K."/>
            <person name="Lipzen A."/>
            <person name="Riley R."/>
            <person name="Grigoriev I.V."/>
            <person name="Nagy L.G."/>
        </authorList>
    </citation>
    <scope>NUCLEOTIDE SEQUENCE [LARGE SCALE GENOMIC DNA]</scope>
    <source>
        <strain evidence="2 3">NL-1724</strain>
    </source>
</reference>
<dbReference type="CDD" id="cd19071">
    <property type="entry name" value="AKR_AKR1-5-like"/>
    <property type="match status" value="1"/>
</dbReference>
<dbReference type="PANTHER" id="PTHR43827:SF8">
    <property type="entry name" value="ALDO_KETO REDUCTASE FAMILY PROTEIN"/>
    <property type="match status" value="1"/>
</dbReference>
<evidence type="ECO:0000313" key="2">
    <source>
        <dbReference type="EMBL" id="TRM58933.1"/>
    </source>
</evidence>
<evidence type="ECO:0000259" key="1">
    <source>
        <dbReference type="Pfam" id="PF00248"/>
    </source>
</evidence>
<dbReference type="InterPro" id="IPR023210">
    <property type="entry name" value="NADP_OxRdtase_dom"/>
</dbReference>
<dbReference type="SUPFAM" id="SSF51430">
    <property type="entry name" value="NAD(P)-linked oxidoreductase"/>
    <property type="match status" value="1"/>
</dbReference>
<dbReference type="Proteomes" id="UP000320762">
    <property type="component" value="Unassembled WGS sequence"/>
</dbReference>
<dbReference type="AlphaFoldDB" id="A0A550C299"/>
<dbReference type="EMBL" id="VDMD01000032">
    <property type="protein sequence ID" value="TRM58933.1"/>
    <property type="molecule type" value="Genomic_DNA"/>
</dbReference>
<dbReference type="PANTHER" id="PTHR43827">
    <property type="entry name" value="2,5-DIKETO-D-GLUCONIC ACID REDUCTASE"/>
    <property type="match status" value="1"/>
</dbReference>
<dbReference type="Pfam" id="PF00248">
    <property type="entry name" value="Aldo_ket_red"/>
    <property type="match status" value="1"/>
</dbReference>
<proteinExistence type="predicted"/>
<organism evidence="2 3">
    <name type="scientific">Schizophyllum amplum</name>
    <dbReference type="NCBI Taxonomy" id="97359"/>
    <lineage>
        <taxon>Eukaryota</taxon>
        <taxon>Fungi</taxon>
        <taxon>Dikarya</taxon>
        <taxon>Basidiomycota</taxon>
        <taxon>Agaricomycotina</taxon>
        <taxon>Agaricomycetes</taxon>
        <taxon>Agaricomycetidae</taxon>
        <taxon>Agaricales</taxon>
        <taxon>Schizophyllaceae</taxon>
        <taxon>Schizophyllum</taxon>
    </lineage>
</organism>
<dbReference type="InterPro" id="IPR036812">
    <property type="entry name" value="NAD(P)_OxRdtase_dom_sf"/>
</dbReference>
<dbReference type="STRING" id="97359.A0A550C299"/>
<dbReference type="OrthoDB" id="5357513at2759"/>
<dbReference type="GO" id="GO:0016491">
    <property type="term" value="F:oxidoreductase activity"/>
    <property type="evidence" value="ECO:0007669"/>
    <property type="project" value="InterPro"/>
</dbReference>